<evidence type="ECO:0000313" key="2">
    <source>
        <dbReference type="EMBL" id="MEJ8571730.1"/>
    </source>
</evidence>
<sequence length="90" mass="10251">MLNYAIAPATSRTGTRAGVRSRVTGFAAAAVLAAYRWYRHRLTAHKLQELDDRMLKDIGLDRSEIEHAAYTVSRGRPDSYHRFDIYPNGR</sequence>
<evidence type="ECO:0000259" key="1">
    <source>
        <dbReference type="Pfam" id="PF06568"/>
    </source>
</evidence>
<organism evidence="2 3">
    <name type="scientific">Microbaculum marinum</name>
    <dbReference type="NCBI Taxonomy" id="1764581"/>
    <lineage>
        <taxon>Bacteria</taxon>
        <taxon>Pseudomonadati</taxon>
        <taxon>Pseudomonadota</taxon>
        <taxon>Alphaproteobacteria</taxon>
        <taxon>Hyphomicrobiales</taxon>
        <taxon>Tepidamorphaceae</taxon>
        <taxon>Microbaculum</taxon>
    </lineage>
</organism>
<keyword evidence="3" id="KW-1185">Reference proteome</keyword>
<feature type="domain" description="YjiS-like" evidence="1">
    <location>
        <begin position="36"/>
        <end position="66"/>
    </location>
</feature>
<proteinExistence type="predicted"/>
<comment type="caution">
    <text evidence="2">The sequence shown here is derived from an EMBL/GenBank/DDBJ whole genome shotgun (WGS) entry which is preliminary data.</text>
</comment>
<evidence type="ECO:0000313" key="3">
    <source>
        <dbReference type="Proteomes" id="UP001378188"/>
    </source>
</evidence>
<gene>
    <name evidence="2" type="ORF">V3328_09620</name>
</gene>
<dbReference type="InterPro" id="IPR009506">
    <property type="entry name" value="YjiS-like"/>
</dbReference>
<name>A0AAW9RTW7_9HYPH</name>
<dbReference type="Pfam" id="PF06568">
    <property type="entry name" value="YjiS-like"/>
    <property type="match status" value="1"/>
</dbReference>
<reference evidence="2 3" key="1">
    <citation type="submission" date="2024-02" db="EMBL/GenBank/DDBJ databases">
        <title>Genome analysis and characterization of Microbaculum marinisediminis sp. nov., isolated from marine sediment.</title>
        <authorList>
            <person name="Du Z.-J."/>
            <person name="Ye Y.-Q."/>
            <person name="Zhang Z.-R."/>
            <person name="Yuan S.-M."/>
            <person name="Zhang X.-Y."/>
        </authorList>
    </citation>
    <scope>NUCLEOTIDE SEQUENCE [LARGE SCALE GENOMIC DNA]</scope>
    <source>
        <strain evidence="2 3">SDUM1044001</strain>
    </source>
</reference>
<protein>
    <submittedName>
        <fullName evidence="2">DUF1127 domain-containing protein</fullName>
    </submittedName>
</protein>
<dbReference type="AlphaFoldDB" id="A0AAW9RTW7"/>
<dbReference type="Proteomes" id="UP001378188">
    <property type="component" value="Unassembled WGS sequence"/>
</dbReference>
<accession>A0AAW9RTW7</accession>
<dbReference type="RefSeq" id="WP_340329422.1">
    <property type="nucleotide sequence ID" value="NZ_JAZHOF010000003.1"/>
</dbReference>
<dbReference type="EMBL" id="JAZHOF010000003">
    <property type="protein sequence ID" value="MEJ8571730.1"/>
    <property type="molecule type" value="Genomic_DNA"/>
</dbReference>